<sequence>MVLSIKHQGGVAQASLYGMRMEMWRVQEEA</sequence>
<dbReference type="AlphaFoldDB" id="A0A835B156"/>
<organism evidence="1 2">
    <name type="scientific">Digitaria exilis</name>
    <dbReference type="NCBI Taxonomy" id="1010633"/>
    <lineage>
        <taxon>Eukaryota</taxon>
        <taxon>Viridiplantae</taxon>
        <taxon>Streptophyta</taxon>
        <taxon>Embryophyta</taxon>
        <taxon>Tracheophyta</taxon>
        <taxon>Spermatophyta</taxon>
        <taxon>Magnoliopsida</taxon>
        <taxon>Liliopsida</taxon>
        <taxon>Poales</taxon>
        <taxon>Poaceae</taxon>
        <taxon>PACMAD clade</taxon>
        <taxon>Panicoideae</taxon>
        <taxon>Panicodae</taxon>
        <taxon>Paniceae</taxon>
        <taxon>Anthephorinae</taxon>
        <taxon>Digitaria</taxon>
    </lineage>
</organism>
<evidence type="ECO:0000313" key="1">
    <source>
        <dbReference type="EMBL" id="KAF8683700.1"/>
    </source>
</evidence>
<proteinExistence type="predicted"/>
<gene>
    <name evidence="1" type="ORF">HU200_044630</name>
</gene>
<protein>
    <submittedName>
        <fullName evidence="1">Uncharacterized protein</fullName>
    </submittedName>
</protein>
<name>A0A835B156_9POAL</name>
<keyword evidence="2" id="KW-1185">Reference proteome</keyword>
<accession>A0A835B156</accession>
<reference evidence="1" key="1">
    <citation type="submission" date="2020-07" db="EMBL/GenBank/DDBJ databases">
        <title>Genome sequence and genetic diversity analysis of an under-domesticated orphan crop, white fonio (Digitaria exilis).</title>
        <authorList>
            <person name="Bennetzen J.L."/>
            <person name="Chen S."/>
            <person name="Ma X."/>
            <person name="Wang X."/>
            <person name="Yssel A.E.J."/>
            <person name="Chaluvadi S.R."/>
            <person name="Johnson M."/>
            <person name="Gangashetty P."/>
            <person name="Hamidou F."/>
            <person name="Sanogo M.D."/>
            <person name="Zwaenepoel A."/>
            <person name="Wallace J."/>
            <person name="Van De Peer Y."/>
            <person name="Van Deynze A."/>
        </authorList>
    </citation>
    <scope>NUCLEOTIDE SEQUENCE</scope>
    <source>
        <tissue evidence="1">Leaves</tissue>
    </source>
</reference>
<dbReference type="Proteomes" id="UP000636709">
    <property type="component" value="Unassembled WGS sequence"/>
</dbReference>
<evidence type="ECO:0000313" key="2">
    <source>
        <dbReference type="Proteomes" id="UP000636709"/>
    </source>
</evidence>
<dbReference type="EMBL" id="JACEFO010002102">
    <property type="protein sequence ID" value="KAF8683700.1"/>
    <property type="molecule type" value="Genomic_DNA"/>
</dbReference>
<comment type="caution">
    <text evidence="1">The sequence shown here is derived from an EMBL/GenBank/DDBJ whole genome shotgun (WGS) entry which is preliminary data.</text>
</comment>